<evidence type="ECO:0000313" key="9">
    <source>
        <dbReference type="Proteomes" id="UP001500467"/>
    </source>
</evidence>
<dbReference type="Gene3D" id="3.60.15.10">
    <property type="entry name" value="Ribonuclease Z/Hydroxyacylglutathione hydrolase-like"/>
    <property type="match status" value="1"/>
</dbReference>
<gene>
    <name evidence="6 8" type="primary">pqqB</name>
    <name evidence="8" type="ORF">GCM10009675_33170</name>
</gene>
<evidence type="ECO:0000259" key="7">
    <source>
        <dbReference type="Pfam" id="PF12706"/>
    </source>
</evidence>
<dbReference type="RefSeq" id="WP_253859210.1">
    <property type="nucleotide sequence ID" value="NZ_BAAALM010000012.1"/>
</dbReference>
<comment type="function">
    <text evidence="6">May be involved in the transport of PQQ or its precursor to the periplasm.</text>
</comment>
<keyword evidence="9" id="KW-1185">Reference proteome</keyword>
<evidence type="ECO:0000313" key="8">
    <source>
        <dbReference type="EMBL" id="GAA1210021.1"/>
    </source>
</evidence>
<comment type="similarity">
    <text evidence="2 6">Belongs to the PqqB family.</text>
</comment>
<evidence type="ECO:0000256" key="2">
    <source>
        <dbReference type="ARBA" id="ARBA00008481"/>
    </source>
</evidence>
<comment type="pathway">
    <text evidence="1 6">Cofactor biosynthesis; pyrroloquinoline quinone biosynthesis.</text>
</comment>
<dbReference type="Pfam" id="PF12706">
    <property type="entry name" value="Lactamase_B_2"/>
    <property type="match status" value="1"/>
</dbReference>
<evidence type="ECO:0000256" key="6">
    <source>
        <dbReference type="HAMAP-Rule" id="MF_00653"/>
    </source>
</evidence>
<evidence type="ECO:0000256" key="1">
    <source>
        <dbReference type="ARBA" id="ARBA00004886"/>
    </source>
</evidence>
<dbReference type="InterPro" id="IPR001279">
    <property type="entry name" value="Metallo-B-lactamas"/>
</dbReference>
<proteinExistence type="inferred from homology"/>
<dbReference type="NCBIfam" id="TIGR02108">
    <property type="entry name" value="PQQ_syn_pqqB"/>
    <property type="match status" value="1"/>
</dbReference>
<dbReference type="InterPro" id="IPR011842">
    <property type="entry name" value="PQQ_synth_PqqB"/>
</dbReference>
<organism evidence="8 9">
    <name type="scientific">Prauserella alba</name>
    <dbReference type="NCBI Taxonomy" id="176898"/>
    <lineage>
        <taxon>Bacteria</taxon>
        <taxon>Bacillati</taxon>
        <taxon>Actinomycetota</taxon>
        <taxon>Actinomycetes</taxon>
        <taxon>Pseudonocardiales</taxon>
        <taxon>Pseudonocardiaceae</taxon>
        <taxon>Prauserella</taxon>
    </lineage>
</organism>
<evidence type="ECO:0000256" key="3">
    <source>
        <dbReference type="ARBA" id="ARBA00015084"/>
    </source>
</evidence>
<keyword evidence="4 6" id="KW-0813">Transport</keyword>
<dbReference type="HAMAP" id="MF_00653">
    <property type="entry name" value="PQQ_syn_PqqB"/>
    <property type="match status" value="1"/>
</dbReference>
<dbReference type="EMBL" id="BAAALM010000012">
    <property type="protein sequence ID" value="GAA1210021.1"/>
    <property type="molecule type" value="Genomic_DNA"/>
</dbReference>
<sequence>MRAVLLGTAAGGGLPQWNCACANCEAVRDGSAPPRTQDCVAVSADGRAWYLLNASQDIHTQLASHSALRPGPGPRETPLQGVLLTDGELDHTLGLFSLKEAAGLRVWAPDAIAATVPAREIAARYHDWEWPRLEAKFELDGLSVTVLPVSDKRPKYAVESTLDGPWVVAYRIEDRATGGSLVYAPCVAQWPAGFDEFCAGAGCVVLDGSFFAPDEMTGATAGGIGSHAQLAMGHVPMAGEYGSLARIRRSRATRWLYTHVNNTNPVLNPASPEYAALLGAGAELPPDATELFL</sequence>
<dbReference type="InterPro" id="IPR036866">
    <property type="entry name" value="RibonucZ/Hydroxyglut_hydro"/>
</dbReference>
<dbReference type="Proteomes" id="UP001500467">
    <property type="component" value="Unassembled WGS sequence"/>
</dbReference>
<reference evidence="9" key="1">
    <citation type="journal article" date="2019" name="Int. J. Syst. Evol. Microbiol.">
        <title>The Global Catalogue of Microorganisms (GCM) 10K type strain sequencing project: providing services to taxonomists for standard genome sequencing and annotation.</title>
        <authorList>
            <consortium name="The Broad Institute Genomics Platform"/>
            <consortium name="The Broad Institute Genome Sequencing Center for Infectious Disease"/>
            <person name="Wu L."/>
            <person name="Ma J."/>
        </authorList>
    </citation>
    <scope>NUCLEOTIDE SEQUENCE [LARGE SCALE GENOMIC DNA]</scope>
    <source>
        <strain evidence="9">JCM 13022</strain>
    </source>
</reference>
<evidence type="ECO:0000256" key="4">
    <source>
        <dbReference type="ARBA" id="ARBA00022448"/>
    </source>
</evidence>
<comment type="caution">
    <text evidence="8">The sequence shown here is derived from an EMBL/GenBank/DDBJ whole genome shotgun (WGS) entry which is preliminary data.</text>
</comment>
<name>A0ABP4G4G7_9PSEU</name>
<dbReference type="SUPFAM" id="SSF56281">
    <property type="entry name" value="Metallo-hydrolase/oxidoreductase"/>
    <property type="match status" value="1"/>
</dbReference>
<accession>A0ABP4G4G7</accession>
<evidence type="ECO:0000256" key="5">
    <source>
        <dbReference type="ARBA" id="ARBA00022905"/>
    </source>
</evidence>
<protein>
    <recommendedName>
        <fullName evidence="3 6">Coenzyme PQQ synthesis protein B</fullName>
    </recommendedName>
    <alternativeName>
        <fullName evidence="6">Pyrroloquinoline quinone biosynthesis protein B</fullName>
    </alternativeName>
</protein>
<keyword evidence="5 6" id="KW-0884">PQQ biosynthesis</keyword>
<feature type="domain" description="Metallo-beta-lactamase" evidence="7">
    <location>
        <begin position="49"/>
        <end position="259"/>
    </location>
</feature>